<name>A0A9K3M3E5_9STRA</name>
<keyword evidence="3" id="KW-1133">Transmembrane helix</keyword>
<feature type="coiled-coil region" evidence="1">
    <location>
        <begin position="185"/>
        <end position="224"/>
    </location>
</feature>
<dbReference type="Proteomes" id="UP000693970">
    <property type="component" value="Unassembled WGS sequence"/>
</dbReference>
<organism evidence="5 6">
    <name type="scientific">Nitzschia inconspicua</name>
    <dbReference type="NCBI Taxonomy" id="303405"/>
    <lineage>
        <taxon>Eukaryota</taxon>
        <taxon>Sar</taxon>
        <taxon>Stramenopiles</taxon>
        <taxon>Ochrophyta</taxon>
        <taxon>Bacillariophyta</taxon>
        <taxon>Bacillariophyceae</taxon>
        <taxon>Bacillariophycidae</taxon>
        <taxon>Bacillariales</taxon>
        <taxon>Bacillariaceae</taxon>
        <taxon>Nitzschia</taxon>
    </lineage>
</organism>
<reference evidence="5" key="1">
    <citation type="journal article" date="2021" name="Sci. Rep.">
        <title>Diploid genomic architecture of Nitzschia inconspicua, an elite biomass production diatom.</title>
        <authorList>
            <person name="Oliver A."/>
            <person name="Podell S."/>
            <person name="Pinowska A."/>
            <person name="Traller J.C."/>
            <person name="Smith S.R."/>
            <person name="McClure R."/>
            <person name="Beliaev A."/>
            <person name="Bohutskyi P."/>
            <person name="Hill E.A."/>
            <person name="Rabines A."/>
            <person name="Zheng H."/>
            <person name="Allen L.Z."/>
            <person name="Kuo A."/>
            <person name="Grigoriev I.V."/>
            <person name="Allen A.E."/>
            <person name="Hazlebeck D."/>
            <person name="Allen E.E."/>
        </authorList>
    </citation>
    <scope>NUCLEOTIDE SEQUENCE</scope>
    <source>
        <strain evidence="5">Hildebrandi</strain>
    </source>
</reference>
<feature type="transmembrane region" description="Helical" evidence="3">
    <location>
        <begin position="447"/>
        <end position="469"/>
    </location>
</feature>
<dbReference type="EMBL" id="JAGRRH010000002">
    <property type="protein sequence ID" value="KAG7373008.1"/>
    <property type="molecule type" value="Genomic_DNA"/>
</dbReference>
<evidence type="ECO:0000313" key="5">
    <source>
        <dbReference type="EMBL" id="KAG7373008.1"/>
    </source>
</evidence>
<feature type="region of interest" description="Disordered" evidence="2">
    <location>
        <begin position="121"/>
        <end position="150"/>
    </location>
</feature>
<dbReference type="GO" id="GO:0008324">
    <property type="term" value="F:monoatomic cation transmembrane transporter activity"/>
    <property type="evidence" value="ECO:0007669"/>
    <property type="project" value="InterPro"/>
</dbReference>
<evidence type="ECO:0000313" key="6">
    <source>
        <dbReference type="Proteomes" id="UP000693970"/>
    </source>
</evidence>
<evidence type="ECO:0000256" key="2">
    <source>
        <dbReference type="SAM" id="MobiDB-lite"/>
    </source>
</evidence>
<dbReference type="PANTHER" id="PTHR41394">
    <property type="entry name" value="MAGNESIUM TRANSPORTER MGTE"/>
    <property type="match status" value="1"/>
</dbReference>
<dbReference type="AlphaFoldDB" id="A0A9K3M3E5"/>
<feature type="compositionally biased region" description="Polar residues" evidence="2">
    <location>
        <begin position="125"/>
        <end position="134"/>
    </location>
</feature>
<gene>
    <name evidence="5" type="ORF">IV203_033732</name>
</gene>
<accession>A0A9K3M3E5</accession>
<dbReference type="Pfam" id="PF01769">
    <property type="entry name" value="MgtE"/>
    <property type="match status" value="1"/>
</dbReference>
<keyword evidence="1" id="KW-0175">Coiled coil</keyword>
<feature type="region of interest" description="Disordered" evidence="2">
    <location>
        <begin position="83"/>
        <end position="102"/>
    </location>
</feature>
<keyword evidence="3" id="KW-0812">Transmembrane</keyword>
<protein>
    <submittedName>
        <fullName evidence="5">Magnesium transporter</fullName>
    </submittedName>
</protein>
<sequence length="484" mass="53570">MQIIQQQQQLVLTVILICKPDIDRKTSQKNENRSNRLSSSWNQSWVTVTSTNNRTAKAMLMIMVLLNFQANVVRSFPSSWNQLRRPSYSTTTTRTTALPGCDKSTNRFPFHHRFIVSKSSSRRSLNASPATSNGDKGDDDDETEFSIPDALHDTSIATTTTTKTLNVNGNVAVVDEKSWLLQAENFVLRETIRKLEEENEQLKLQQQQQRQQRQKLVLENFEGERFFWEPEPAKVDEIKDNIDDDDDDNSNNNITPPLLGLTLTGEAMSGDILEQDELWCDSLDGENDDGTCPIEPSISFTEALKDRAYWLVGLLILQSVSGVILSRNEALLSNHPVVVYFLTMLVGAGGNEGNQASVRVIRGLALGTLNDRTRNQFLLREIKMAGSLSLILSVAGFLRAVLFKTPLAEAITVTAALALIVFSSICLGAILPIVLERMGVDPAHSSTTIQVIMDILGVVLAVVVSRAILDGPLGLFIMTKLGLL</sequence>
<evidence type="ECO:0000259" key="4">
    <source>
        <dbReference type="Pfam" id="PF01769"/>
    </source>
</evidence>
<evidence type="ECO:0000256" key="3">
    <source>
        <dbReference type="SAM" id="Phobius"/>
    </source>
</evidence>
<feature type="transmembrane region" description="Helical" evidence="3">
    <location>
        <begin position="382"/>
        <end position="402"/>
    </location>
</feature>
<reference evidence="5" key="2">
    <citation type="submission" date="2021-04" db="EMBL/GenBank/DDBJ databases">
        <authorList>
            <person name="Podell S."/>
        </authorList>
    </citation>
    <scope>NUCLEOTIDE SEQUENCE</scope>
    <source>
        <strain evidence="5">Hildebrandi</strain>
    </source>
</reference>
<comment type="caution">
    <text evidence="5">The sequence shown here is derived from an EMBL/GenBank/DDBJ whole genome shotgun (WGS) entry which is preliminary data.</text>
</comment>
<proteinExistence type="predicted"/>
<keyword evidence="3" id="KW-0472">Membrane</keyword>
<keyword evidence="6" id="KW-1185">Reference proteome</keyword>
<dbReference type="OrthoDB" id="48232at2759"/>
<evidence type="ECO:0000256" key="1">
    <source>
        <dbReference type="SAM" id="Coils"/>
    </source>
</evidence>
<feature type="transmembrane region" description="Helical" evidence="3">
    <location>
        <begin position="414"/>
        <end position="435"/>
    </location>
</feature>
<feature type="domain" description="SLC41A/MgtE integral membrane" evidence="4">
    <location>
        <begin position="343"/>
        <end position="463"/>
    </location>
</feature>
<dbReference type="InterPro" id="IPR006667">
    <property type="entry name" value="SLC41_membr_dom"/>
</dbReference>
<dbReference type="PANTHER" id="PTHR41394:SF5">
    <property type="entry name" value="SLC41A_MGTE INTEGRAL MEMBRANE DOMAIN-CONTAINING PROTEIN"/>
    <property type="match status" value="1"/>
</dbReference>